<reference evidence="4" key="2">
    <citation type="submission" date="2013-12" db="EMBL/GenBank/DDBJ databases">
        <title>Evolution of pathogenesis and genome organization in the Tremellales.</title>
        <authorList>
            <person name="Cuomo C."/>
            <person name="Litvintseva A."/>
            <person name="Heitman J."/>
            <person name="Chen Y."/>
            <person name="Sun S."/>
            <person name="Springer D."/>
            <person name="Dromer F."/>
            <person name="Young S."/>
            <person name="Zeng Q."/>
            <person name="Chapman S."/>
            <person name="Gujja S."/>
            <person name="Saif S."/>
            <person name="Birren B."/>
        </authorList>
    </citation>
    <scope>NUCLEOTIDE SEQUENCE [LARGE SCALE GENOMIC DNA]</scope>
    <source>
        <strain evidence="4">CBS 10435</strain>
    </source>
</reference>
<feature type="domain" description="Thioredoxin" evidence="2">
    <location>
        <begin position="30"/>
        <end position="123"/>
    </location>
</feature>
<dbReference type="GO" id="GO:0005829">
    <property type="term" value="C:cytosol"/>
    <property type="evidence" value="ECO:0007669"/>
    <property type="project" value="TreeGrafter"/>
</dbReference>
<dbReference type="PANTHER" id="PTHR12452">
    <property type="entry name" value="42-9-9 PROTEIN-RELATED"/>
    <property type="match status" value="1"/>
</dbReference>
<evidence type="ECO:0000313" key="4">
    <source>
        <dbReference type="Proteomes" id="UP000092583"/>
    </source>
</evidence>
<dbReference type="OrthoDB" id="78947at2759"/>
<dbReference type="EMBL" id="KI669459">
    <property type="protein sequence ID" value="OCF62108.1"/>
    <property type="molecule type" value="Genomic_DNA"/>
</dbReference>
<proteinExistence type="inferred from homology"/>
<dbReference type="GO" id="GO:0047134">
    <property type="term" value="F:protein-disulfide reductase [NAD(P)H] activity"/>
    <property type="evidence" value="ECO:0007669"/>
    <property type="project" value="InterPro"/>
</dbReference>
<dbReference type="InterPro" id="IPR010357">
    <property type="entry name" value="TXNDC17_dom"/>
</dbReference>
<evidence type="ECO:0000256" key="1">
    <source>
        <dbReference type="ARBA" id="ARBA00008987"/>
    </source>
</evidence>
<dbReference type="FunFam" id="3.40.30.10:FF:000304">
    <property type="entry name" value="Unplaced genomic scaffold supercont1.12, whole genome shotgun sequence"/>
    <property type="match status" value="1"/>
</dbReference>
<dbReference type="PANTHER" id="PTHR12452:SF0">
    <property type="entry name" value="THIOREDOXIN DOMAIN-CONTAINING PROTEIN 17"/>
    <property type="match status" value="1"/>
</dbReference>
<dbReference type="STRING" id="1331196.A0A1B9J2U8"/>
<sequence>MPLLANPHNDPSFPHVFNSLNARDSPPVSYLVFYSDIVNGQMWCPDCRDVESTVKEAFDAPDKPKAIIYWVGSLSEWRTPKNKARVDWNVNSVPTILKIENGKETGRLVEQEILDKKSFEEFLK</sequence>
<evidence type="ECO:0000313" key="3">
    <source>
        <dbReference type="EMBL" id="OCF62108.1"/>
    </source>
</evidence>
<accession>A0A1B9J2U8</accession>
<dbReference type="Pfam" id="PF06110">
    <property type="entry name" value="TXD17-like_Trx"/>
    <property type="match status" value="1"/>
</dbReference>
<dbReference type="SUPFAM" id="SSF52833">
    <property type="entry name" value="Thioredoxin-like"/>
    <property type="match status" value="1"/>
</dbReference>
<organism evidence="3 4">
    <name type="scientific">Kwoniella mangroviensis CBS 10435</name>
    <dbReference type="NCBI Taxonomy" id="1331196"/>
    <lineage>
        <taxon>Eukaryota</taxon>
        <taxon>Fungi</taxon>
        <taxon>Dikarya</taxon>
        <taxon>Basidiomycota</taxon>
        <taxon>Agaricomycotina</taxon>
        <taxon>Tremellomycetes</taxon>
        <taxon>Tremellales</taxon>
        <taxon>Cryptococcaceae</taxon>
        <taxon>Kwoniella</taxon>
    </lineage>
</organism>
<protein>
    <recommendedName>
        <fullName evidence="2">Thioredoxin domain-containing protein</fullName>
    </recommendedName>
</protein>
<dbReference type="Gene3D" id="3.40.30.10">
    <property type="entry name" value="Glutaredoxin"/>
    <property type="match status" value="1"/>
</dbReference>
<reference evidence="3 4" key="1">
    <citation type="submission" date="2013-07" db="EMBL/GenBank/DDBJ databases">
        <title>The Genome Sequence of Kwoniella mangroviensis CBS10435.</title>
        <authorList>
            <consortium name="The Broad Institute Genome Sequencing Platform"/>
            <person name="Cuomo C."/>
            <person name="Litvintseva A."/>
            <person name="Chen Y."/>
            <person name="Heitman J."/>
            <person name="Sun S."/>
            <person name="Springer D."/>
            <person name="Dromer F."/>
            <person name="Young S.K."/>
            <person name="Zeng Q."/>
            <person name="Gargeya S."/>
            <person name="Fitzgerald M."/>
            <person name="Abouelleil A."/>
            <person name="Alvarado L."/>
            <person name="Berlin A.M."/>
            <person name="Chapman S.B."/>
            <person name="Dewar J."/>
            <person name="Goldberg J."/>
            <person name="Griggs A."/>
            <person name="Gujja S."/>
            <person name="Hansen M."/>
            <person name="Howarth C."/>
            <person name="Imamovic A."/>
            <person name="Larimer J."/>
            <person name="McCowan C."/>
            <person name="Murphy C."/>
            <person name="Pearson M."/>
            <person name="Priest M."/>
            <person name="Roberts A."/>
            <person name="Saif S."/>
            <person name="Shea T."/>
            <person name="Sykes S."/>
            <person name="Wortman J."/>
            <person name="Nusbaum C."/>
            <person name="Birren B."/>
        </authorList>
    </citation>
    <scope>NUCLEOTIDE SEQUENCE [LARGE SCALE GENOMIC DNA]</scope>
    <source>
        <strain evidence="3 4">CBS 10435</strain>
    </source>
</reference>
<evidence type="ECO:0000259" key="2">
    <source>
        <dbReference type="Pfam" id="PF06110"/>
    </source>
</evidence>
<keyword evidence="4" id="KW-1185">Reference proteome</keyword>
<gene>
    <name evidence="3" type="ORF">L486_01775</name>
</gene>
<dbReference type="AlphaFoldDB" id="A0A1B9J2U8"/>
<comment type="similarity">
    <text evidence="1">Belongs to the thioredoxin family.</text>
</comment>
<dbReference type="InterPro" id="IPR036249">
    <property type="entry name" value="Thioredoxin-like_sf"/>
</dbReference>
<dbReference type="Proteomes" id="UP000092583">
    <property type="component" value="Unassembled WGS sequence"/>
</dbReference>
<dbReference type="InterPro" id="IPR045108">
    <property type="entry name" value="TXNDC17-like"/>
</dbReference>
<name>A0A1B9J2U8_9TREE</name>